<dbReference type="AlphaFoldDB" id="B1ZCX0"/>
<gene>
    <name evidence="1" type="ordered locus">Mpop_2684</name>
</gene>
<evidence type="ECO:0000313" key="1">
    <source>
        <dbReference type="EMBL" id="ACB80839.1"/>
    </source>
</evidence>
<accession>B1ZCX0</accession>
<dbReference type="NCBIfam" id="TIGR02215">
    <property type="entry name" value="phage_chp_gp8"/>
    <property type="match status" value="1"/>
</dbReference>
<protein>
    <recommendedName>
        <fullName evidence="3">Phage gp6-like head-tail connector protein</fullName>
    </recommendedName>
</protein>
<dbReference type="OrthoDB" id="8452228at2"/>
<dbReference type="InterPro" id="IPR011738">
    <property type="entry name" value="Phage_CHP"/>
</dbReference>
<sequence length="195" mass="21617">MLTLVSVEQMKAQKRIVTNRENDFIKECILDAWGFIDGVEGKCRRAVLPQSYRFTLTRWCGYRFTLPVHGTRAVTKISATIGGAAPVDLLPSAFRVERTADGIDASVIIMPGTVLAGMVDGRDSVVIEFSAGWPDAASVPRAFRRALRLIAAHFYDNREETFGDNRVTVVSRSIELGASKLLEKWIVPLDYAGIR</sequence>
<reference evidence="1" key="1">
    <citation type="submission" date="2008-04" db="EMBL/GenBank/DDBJ databases">
        <title>Complete sequence of chromosome of Methylobacterium populi BJ001.</title>
        <authorList>
            <consortium name="US DOE Joint Genome Institute"/>
            <person name="Copeland A."/>
            <person name="Lucas S."/>
            <person name="Lapidus A."/>
            <person name="Glavina del Rio T."/>
            <person name="Dalin E."/>
            <person name="Tice H."/>
            <person name="Bruce D."/>
            <person name="Goodwin L."/>
            <person name="Pitluck S."/>
            <person name="Chertkov O."/>
            <person name="Brettin T."/>
            <person name="Detter J.C."/>
            <person name="Han C."/>
            <person name="Kuske C.R."/>
            <person name="Schmutz J."/>
            <person name="Larimer F."/>
            <person name="Land M."/>
            <person name="Hauser L."/>
            <person name="Kyrpides N."/>
            <person name="Mikhailova N."/>
            <person name="Marx C."/>
            <person name="Richardson P."/>
        </authorList>
    </citation>
    <scope>NUCLEOTIDE SEQUENCE [LARGE SCALE GENOMIC DNA]</scope>
    <source>
        <strain evidence="1">BJ001</strain>
    </source>
</reference>
<dbReference type="STRING" id="441620.Mpop_2684"/>
<evidence type="ECO:0008006" key="3">
    <source>
        <dbReference type="Google" id="ProtNLM"/>
    </source>
</evidence>
<dbReference type="Gene3D" id="1.10.3230.30">
    <property type="entry name" value="Phage gp6-like head-tail connector protein"/>
    <property type="match status" value="1"/>
</dbReference>
<organism evidence="1 2">
    <name type="scientific">Methylorubrum populi (strain ATCC BAA-705 / NCIMB 13946 / BJ001)</name>
    <name type="common">Methylobacterium populi</name>
    <dbReference type="NCBI Taxonomy" id="441620"/>
    <lineage>
        <taxon>Bacteria</taxon>
        <taxon>Pseudomonadati</taxon>
        <taxon>Pseudomonadota</taxon>
        <taxon>Alphaproteobacteria</taxon>
        <taxon>Hyphomicrobiales</taxon>
        <taxon>Methylobacteriaceae</taxon>
        <taxon>Methylorubrum</taxon>
    </lineage>
</organism>
<dbReference type="KEGG" id="mpo:Mpop_2684"/>
<proteinExistence type="predicted"/>
<dbReference type="HOGENOM" id="CLU_1394930_0_0_5"/>
<dbReference type="EMBL" id="CP001029">
    <property type="protein sequence ID" value="ACB80839.1"/>
    <property type="molecule type" value="Genomic_DNA"/>
</dbReference>
<dbReference type="Proteomes" id="UP000007136">
    <property type="component" value="Chromosome"/>
</dbReference>
<dbReference type="CDD" id="cd08054">
    <property type="entry name" value="gp6"/>
    <property type="match status" value="1"/>
</dbReference>
<name>B1ZCX0_METPB</name>
<evidence type="ECO:0000313" key="2">
    <source>
        <dbReference type="Proteomes" id="UP000007136"/>
    </source>
</evidence>
<dbReference type="RefSeq" id="WP_012454561.1">
    <property type="nucleotide sequence ID" value="NC_010725.1"/>
</dbReference>